<feature type="domain" description="HTH lacI-type" evidence="4">
    <location>
        <begin position="11"/>
        <end position="65"/>
    </location>
</feature>
<name>A0A318MCD3_9BIFI</name>
<dbReference type="CDD" id="cd01574">
    <property type="entry name" value="PBP1_LacI"/>
    <property type="match status" value="1"/>
</dbReference>
<dbReference type="AlphaFoldDB" id="A0A318MCD3"/>
<evidence type="ECO:0000259" key="4">
    <source>
        <dbReference type="PROSITE" id="PS50932"/>
    </source>
</evidence>
<dbReference type="SMART" id="SM00354">
    <property type="entry name" value="HTH_LACI"/>
    <property type="match status" value="1"/>
</dbReference>
<protein>
    <submittedName>
        <fullName evidence="5">LacI family transcriptional regulator</fullName>
    </submittedName>
</protein>
<dbReference type="InterPro" id="IPR000843">
    <property type="entry name" value="HTH_LacI"/>
</dbReference>
<evidence type="ECO:0000313" key="5">
    <source>
        <dbReference type="EMBL" id="PXY85628.1"/>
    </source>
</evidence>
<dbReference type="Proteomes" id="UP000247744">
    <property type="component" value="Unassembled WGS sequence"/>
</dbReference>
<dbReference type="PROSITE" id="PS00356">
    <property type="entry name" value="HTH_LACI_1"/>
    <property type="match status" value="1"/>
</dbReference>
<dbReference type="SUPFAM" id="SSF53822">
    <property type="entry name" value="Periplasmic binding protein-like I"/>
    <property type="match status" value="1"/>
</dbReference>
<dbReference type="Gene3D" id="3.40.50.2300">
    <property type="match status" value="2"/>
</dbReference>
<dbReference type="PANTHER" id="PTHR30146:SF109">
    <property type="entry name" value="HTH-TYPE TRANSCRIPTIONAL REGULATOR GALS"/>
    <property type="match status" value="1"/>
</dbReference>
<reference evidence="5 6" key="1">
    <citation type="submission" date="2018-05" db="EMBL/GenBank/DDBJ databases">
        <title>Reference genomes for bee gut microbiota database.</title>
        <authorList>
            <person name="Ellegaard K.M."/>
        </authorList>
    </citation>
    <scope>NUCLEOTIDE SEQUENCE [LARGE SCALE GENOMIC DNA]</scope>
    <source>
        <strain evidence="5 6">ESL0200</strain>
    </source>
</reference>
<evidence type="ECO:0000256" key="3">
    <source>
        <dbReference type="ARBA" id="ARBA00023163"/>
    </source>
</evidence>
<dbReference type="InterPro" id="IPR046335">
    <property type="entry name" value="LacI/GalR-like_sensor"/>
</dbReference>
<dbReference type="GO" id="GO:0000976">
    <property type="term" value="F:transcription cis-regulatory region binding"/>
    <property type="evidence" value="ECO:0007669"/>
    <property type="project" value="TreeGrafter"/>
</dbReference>
<proteinExistence type="predicted"/>
<dbReference type="Pfam" id="PF00356">
    <property type="entry name" value="LacI"/>
    <property type="match status" value="1"/>
</dbReference>
<gene>
    <name evidence="5" type="ORF">DKK75_00080</name>
</gene>
<accession>A0A318MCD3</accession>
<dbReference type="OrthoDB" id="9785139at2"/>
<organism evidence="5 6">
    <name type="scientific">Bifidobacterium asteroides</name>
    <dbReference type="NCBI Taxonomy" id="1684"/>
    <lineage>
        <taxon>Bacteria</taxon>
        <taxon>Bacillati</taxon>
        <taxon>Actinomycetota</taxon>
        <taxon>Actinomycetes</taxon>
        <taxon>Bifidobacteriales</taxon>
        <taxon>Bifidobacteriaceae</taxon>
        <taxon>Bifidobacterium</taxon>
    </lineage>
</organism>
<dbReference type="Pfam" id="PF13377">
    <property type="entry name" value="Peripla_BP_3"/>
    <property type="match status" value="1"/>
</dbReference>
<keyword evidence="3" id="KW-0804">Transcription</keyword>
<evidence type="ECO:0000256" key="2">
    <source>
        <dbReference type="ARBA" id="ARBA00023125"/>
    </source>
</evidence>
<evidence type="ECO:0000256" key="1">
    <source>
        <dbReference type="ARBA" id="ARBA00023015"/>
    </source>
</evidence>
<dbReference type="PROSITE" id="PS50932">
    <property type="entry name" value="HTH_LACI_2"/>
    <property type="match status" value="1"/>
</dbReference>
<keyword evidence="2" id="KW-0238">DNA-binding</keyword>
<dbReference type="CDD" id="cd01392">
    <property type="entry name" value="HTH_LacI"/>
    <property type="match status" value="1"/>
</dbReference>
<keyword evidence="1" id="KW-0805">Transcription regulation</keyword>
<dbReference type="InterPro" id="IPR010982">
    <property type="entry name" value="Lambda_DNA-bd_dom_sf"/>
</dbReference>
<dbReference type="RefSeq" id="WP_110451454.1">
    <property type="nucleotide sequence ID" value="NZ_QGLL01000001.1"/>
</dbReference>
<dbReference type="EMBL" id="QGLL01000001">
    <property type="protein sequence ID" value="PXY85628.1"/>
    <property type="molecule type" value="Genomic_DNA"/>
</dbReference>
<dbReference type="InterPro" id="IPR028082">
    <property type="entry name" value="Peripla_BP_I"/>
</dbReference>
<dbReference type="PANTHER" id="PTHR30146">
    <property type="entry name" value="LACI-RELATED TRANSCRIPTIONAL REPRESSOR"/>
    <property type="match status" value="1"/>
</dbReference>
<comment type="caution">
    <text evidence="5">The sequence shown here is derived from an EMBL/GenBank/DDBJ whole genome shotgun (WGS) entry which is preliminary data.</text>
</comment>
<dbReference type="SUPFAM" id="SSF47413">
    <property type="entry name" value="lambda repressor-like DNA-binding domains"/>
    <property type="match status" value="1"/>
</dbReference>
<evidence type="ECO:0000313" key="6">
    <source>
        <dbReference type="Proteomes" id="UP000247744"/>
    </source>
</evidence>
<sequence>MARTVDHNKPASIKDVAVLAQVSVPTVSRYLNSPERVSKEKRDRIAKAVKLLRYRPNPIARALVKERTKTIAVLSTNTTLFGQSQTIFGIEERAQKAGYTLNIGVLSTEAGEQSRQRIQSILDQNPAGIVLLDYDQVSDDAFAYINKDLPIILIAGNRKPDVTQISMQERDGGYAMTSYLLGLGHKTVYHVSIPGGAGGYSRLAGWRSACEDAGVPAPAPIKADWDPDSGKRIGAALGRKPDVTAIFAGNDEIGMGIIRGLNDVGRRVPEDVSVAGFDDHPIAKIWNPSLTTIHQDFFKAGEKAFDLLKTEIDDIDQGRGRTADWNKLVELPGHLIERESTGILKAE</sequence>
<dbReference type="Gene3D" id="1.10.260.40">
    <property type="entry name" value="lambda repressor-like DNA-binding domains"/>
    <property type="match status" value="1"/>
</dbReference>
<dbReference type="GO" id="GO:0003700">
    <property type="term" value="F:DNA-binding transcription factor activity"/>
    <property type="evidence" value="ECO:0007669"/>
    <property type="project" value="TreeGrafter"/>
</dbReference>